<evidence type="ECO:0000313" key="1">
    <source>
        <dbReference type="EMBL" id="RKO91856.1"/>
    </source>
</evidence>
<dbReference type="Proteomes" id="UP000269721">
    <property type="component" value="Unassembled WGS sequence"/>
</dbReference>
<protein>
    <submittedName>
        <fullName evidence="1">Uncharacterized protein</fullName>
    </submittedName>
</protein>
<evidence type="ECO:0000313" key="2">
    <source>
        <dbReference type="Proteomes" id="UP000269721"/>
    </source>
</evidence>
<keyword evidence="2" id="KW-1185">Reference proteome</keyword>
<name>A0A4P9WMB4_9FUNG</name>
<dbReference type="OrthoDB" id="2118161at2759"/>
<proteinExistence type="predicted"/>
<accession>A0A4P9WMB4</accession>
<dbReference type="EMBL" id="KZ994875">
    <property type="protein sequence ID" value="RKO91856.1"/>
    <property type="molecule type" value="Genomic_DNA"/>
</dbReference>
<sequence>MAELSNNIFNKMGSTKTSYTATERQSSKRFALFRDIYGKRKFVEEGCGTKIDKYVSTDLKNTFDEELRQIVQDDSIELYTNASQMLMKVNIDSKKVNKDDPNENPVLSDKTQQIGLKIFQQWSKCSKKYDSWLAKKCRRDLFNFSHESFEDFSGYKLIQYENDKFAANMNQYLSGVTNETGAPIKFVNYKDLVATGKLTYWQFHPYLVIQMEFLYKIAVDGFKKYDLLRTLDVINGINSISSELDIIRLNKFRPKKGEGMQYKHYSTFEASMIEKLRNKEKIVDFWSSKNKGIDFQAKLLRVLPKIKYYHADADSSLDKDLQDVDERWKMDCIMYTSKVTVGVNFTVPDHFSDMFVFGYSVLRSSFAGEAPISMSSLISQLRFKAKNVRLIDNPTLIKLREKLEVMFREHDPSNQSNVNELCGL</sequence>
<reference evidence="2" key="1">
    <citation type="journal article" date="2018" name="Nat. Microbiol.">
        <title>Leveraging single-cell genomics to expand the fungal tree of life.</title>
        <authorList>
            <person name="Ahrendt S.R."/>
            <person name="Quandt C.A."/>
            <person name="Ciobanu D."/>
            <person name="Clum A."/>
            <person name="Salamov A."/>
            <person name="Andreopoulos B."/>
            <person name="Cheng J.F."/>
            <person name="Woyke T."/>
            <person name="Pelin A."/>
            <person name="Henrissat B."/>
            <person name="Reynolds N.K."/>
            <person name="Benny G.L."/>
            <person name="Smith M.E."/>
            <person name="James T.Y."/>
            <person name="Grigoriev I.V."/>
        </authorList>
    </citation>
    <scope>NUCLEOTIDE SEQUENCE [LARGE SCALE GENOMIC DNA]</scope>
</reference>
<gene>
    <name evidence="1" type="ORF">BDK51DRAFT_33018</name>
</gene>
<dbReference type="AlphaFoldDB" id="A0A4P9WMB4"/>
<organism evidence="1 2">
    <name type="scientific">Blyttiomyces helicus</name>
    <dbReference type="NCBI Taxonomy" id="388810"/>
    <lineage>
        <taxon>Eukaryota</taxon>
        <taxon>Fungi</taxon>
        <taxon>Fungi incertae sedis</taxon>
        <taxon>Chytridiomycota</taxon>
        <taxon>Chytridiomycota incertae sedis</taxon>
        <taxon>Chytridiomycetes</taxon>
        <taxon>Chytridiomycetes incertae sedis</taxon>
        <taxon>Blyttiomyces</taxon>
    </lineage>
</organism>